<organism evidence="8 9">
    <name type="scientific">Ophiocordyceps polyrhachis-furcata BCC 54312</name>
    <dbReference type="NCBI Taxonomy" id="1330021"/>
    <lineage>
        <taxon>Eukaryota</taxon>
        <taxon>Fungi</taxon>
        <taxon>Dikarya</taxon>
        <taxon>Ascomycota</taxon>
        <taxon>Pezizomycotina</taxon>
        <taxon>Sordariomycetes</taxon>
        <taxon>Hypocreomycetidae</taxon>
        <taxon>Hypocreales</taxon>
        <taxon>Ophiocordycipitaceae</taxon>
        <taxon>Ophiocordyceps</taxon>
    </lineage>
</organism>
<dbReference type="AlphaFoldDB" id="A0A367L2V6"/>
<dbReference type="PANTHER" id="PTHR13131">
    <property type="entry name" value="CYSTINOSIN"/>
    <property type="match status" value="1"/>
</dbReference>
<comment type="caution">
    <text evidence="8">The sequence shown here is derived from an EMBL/GenBank/DDBJ whole genome shotgun (WGS) entry which is preliminary data.</text>
</comment>
<dbReference type="PANTHER" id="PTHR13131:SF5">
    <property type="entry name" value="CYSTINOSIN"/>
    <property type="match status" value="1"/>
</dbReference>
<feature type="transmembrane region" description="Helical" evidence="7">
    <location>
        <begin position="122"/>
        <end position="142"/>
    </location>
</feature>
<dbReference type="GO" id="GO:0000324">
    <property type="term" value="C:fungal-type vacuole"/>
    <property type="evidence" value="ECO:0007669"/>
    <property type="project" value="TreeGrafter"/>
</dbReference>
<dbReference type="Pfam" id="PF04193">
    <property type="entry name" value="PQ-loop"/>
    <property type="match status" value="2"/>
</dbReference>
<keyword evidence="2" id="KW-0813">Transport</keyword>
<evidence type="ECO:0000256" key="6">
    <source>
        <dbReference type="ARBA" id="ARBA00023136"/>
    </source>
</evidence>
<keyword evidence="3 7" id="KW-0812">Transmembrane</keyword>
<evidence type="ECO:0000256" key="7">
    <source>
        <dbReference type="SAM" id="Phobius"/>
    </source>
</evidence>
<dbReference type="InterPro" id="IPR005282">
    <property type="entry name" value="LC_transporter"/>
</dbReference>
<dbReference type="OrthoDB" id="75720at2759"/>
<reference evidence="8 9" key="1">
    <citation type="journal article" date="2015" name="BMC Genomics">
        <title>Insights from the genome of Ophiocordyceps polyrhachis-furcata to pathogenicity and host specificity in insect fungi.</title>
        <authorList>
            <person name="Wichadakul D."/>
            <person name="Kobmoo N."/>
            <person name="Ingsriswang S."/>
            <person name="Tangphatsornruang S."/>
            <person name="Chantasingh D."/>
            <person name="Luangsa-ard J.J."/>
            <person name="Eurwilaichitr L."/>
        </authorList>
    </citation>
    <scope>NUCLEOTIDE SEQUENCE [LARGE SCALE GENOMIC DNA]</scope>
    <source>
        <strain evidence="8 9">BCC 54312</strain>
    </source>
</reference>
<gene>
    <name evidence="8" type="ORF">L249_4884</name>
</gene>
<evidence type="ECO:0000313" key="8">
    <source>
        <dbReference type="EMBL" id="RCI08755.1"/>
    </source>
</evidence>
<sequence>MVAFLPLLSSLFGWTYTLAWSGSFYAQPLLNYRRRSTSGSTVDFPFINTLGFAAYLASSAALYLSPLVRSQYASRHKGLEPTVQANDLIFALHALVLSAITASHYLLRESWGFAPSPGTKPSRFILAIAAGCLLALAFIYVLTLTRDPNALPDVDDVAGSSGWCELDLVYAAGYVKLVITLVKYSPQVLANARNRSTVGWSIWQVLLDVVGGVLSMAQQAIDSYLLRDWSGITGNPVKFALGNASLVYDSIFMVQHYVLYPPSRRGLERDPLLLGEHHEGPIRDDEESLRRQRRLD</sequence>
<dbReference type="GO" id="GO:0015184">
    <property type="term" value="F:L-cystine transmembrane transporter activity"/>
    <property type="evidence" value="ECO:0007669"/>
    <property type="project" value="TreeGrafter"/>
</dbReference>
<dbReference type="SMART" id="SM00679">
    <property type="entry name" value="CTNS"/>
    <property type="match status" value="2"/>
</dbReference>
<name>A0A367L2V6_9HYPO</name>
<feature type="transmembrane region" description="Helical" evidence="7">
    <location>
        <begin position="88"/>
        <end position="107"/>
    </location>
</feature>
<dbReference type="STRING" id="1330021.A0A367L2V6"/>
<evidence type="ECO:0000256" key="2">
    <source>
        <dbReference type="ARBA" id="ARBA00022448"/>
    </source>
</evidence>
<dbReference type="GO" id="GO:0012505">
    <property type="term" value="C:endomembrane system"/>
    <property type="evidence" value="ECO:0007669"/>
    <property type="project" value="UniProtKB-SubCell"/>
</dbReference>
<dbReference type="Proteomes" id="UP000253664">
    <property type="component" value="Unassembled WGS sequence"/>
</dbReference>
<keyword evidence="9" id="KW-1185">Reference proteome</keyword>
<evidence type="ECO:0008006" key="10">
    <source>
        <dbReference type="Google" id="ProtNLM"/>
    </source>
</evidence>
<evidence type="ECO:0000313" key="9">
    <source>
        <dbReference type="Proteomes" id="UP000253664"/>
    </source>
</evidence>
<keyword evidence="4" id="KW-0677">Repeat</keyword>
<protein>
    <recommendedName>
        <fullName evidence="10">Cystinosin</fullName>
    </recommendedName>
</protein>
<evidence type="ECO:0000256" key="4">
    <source>
        <dbReference type="ARBA" id="ARBA00022737"/>
    </source>
</evidence>
<dbReference type="EMBL" id="LKCN02000018">
    <property type="protein sequence ID" value="RCI08755.1"/>
    <property type="molecule type" value="Genomic_DNA"/>
</dbReference>
<comment type="subcellular location">
    <subcellularLocation>
        <location evidence="1">Endomembrane system</location>
        <topology evidence="1">Multi-pass membrane protein</topology>
    </subcellularLocation>
</comment>
<keyword evidence="6 7" id="KW-0472">Membrane</keyword>
<accession>A0A367L2V6</accession>
<evidence type="ECO:0000256" key="1">
    <source>
        <dbReference type="ARBA" id="ARBA00004127"/>
    </source>
</evidence>
<feature type="transmembrane region" description="Helical" evidence="7">
    <location>
        <begin position="50"/>
        <end position="68"/>
    </location>
</feature>
<evidence type="ECO:0000256" key="5">
    <source>
        <dbReference type="ARBA" id="ARBA00022989"/>
    </source>
</evidence>
<proteinExistence type="predicted"/>
<dbReference type="InterPro" id="IPR006603">
    <property type="entry name" value="PQ-loop_rpt"/>
</dbReference>
<dbReference type="GO" id="GO:0005774">
    <property type="term" value="C:vacuolar membrane"/>
    <property type="evidence" value="ECO:0007669"/>
    <property type="project" value="TreeGrafter"/>
</dbReference>
<evidence type="ECO:0000256" key="3">
    <source>
        <dbReference type="ARBA" id="ARBA00022692"/>
    </source>
</evidence>
<keyword evidence="5 7" id="KW-1133">Transmembrane helix</keyword>